<feature type="signal peptide" evidence="1">
    <location>
        <begin position="1"/>
        <end position="21"/>
    </location>
</feature>
<dbReference type="RefSeq" id="WP_307682969.1">
    <property type="nucleotide sequence ID" value="NZ_JAUSQX010000001.1"/>
</dbReference>
<keyword evidence="1" id="KW-0732">Signal</keyword>
<dbReference type="Proteomes" id="UP001243212">
    <property type="component" value="Unassembled WGS sequence"/>
</dbReference>
<evidence type="ECO:0008006" key="4">
    <source>
        <dbReference type="Google" id="ProtNLM"/>
    </source>
</evidence>
<sequence>MRKLMLCALSAAFVLSSCSTTDELPQPTSGNNPHPIVTDEKYEQIAQETADGIAAANESLDSGDLTSRVSGPARNYRTAQLQLKSYLGDSYDLDPMLISPEGSPVVSGTAYPRTMMTTVPPRDGRNLTTLSVWSQNGPRSNYHLWADIELYGTANLPDIVSALSDTAGFPELDPADYAVDPTEVLKQYALYNGTREQQDIVFSAHDPLYTQIAAQQDAFVESLGELGTAATNFSVGDGGLRGVATESEGLVVVGEMIYQVKITKTNANATLRIGGEIGAMYEQSGDNAMLEIGDQGIANYAATVAFYVPPAGAEPVVEVIGASQPTLISVENVVAD</sequence>
<evidence type="ECO:0000256" key="1">
    <source>
        <dbReference type="SAM" id="SignalP"/>
    </source>
</evidence>
<evidence type="ECO:0000313" key="3">
    <source>
        <dbReference type="Proteomes" id="UP001243212"/>
    </source>
</evidence>
<feature type="chain" id="PRO_5047099914" description="Lipoprotein" evidence="1">
    <location>
        <begin position="22"/>
        <end position="336"/>
    </location>
</feature>
<keyword evidence="3" id="KW-1185">Reference proteome</keyword>
<dbReference type="EMBL" id="JAUSQX010000001">
    <property type="protein sequence ID" value="MDP9806764.1"/>
    <property type="molecule type" value="Genomic_DNA"/>
</dbReference>
<dbReference type="PROSITE" id="PS51257">
    <property type="entry name" value="PROKAR_LIPOPROTEIN"/>
    <property type="match status" value="1"/>
</dbReference>
<organism evidence="2 3">
    <name type="scientific">Trueperella bonasi</name>
    <dbReference type="NCBI Taxonomy" id="312286"/>
    <lineage>
        <taxon>Bacteria</taxon>
        <taxon>Bacillati</taxon>
        <taxon>Actinomycetota</taxon>
        <taxon>Actinomycetes</taxon>
        <taxon>Actinomycetales</taxon>
        <taxon>Actinomycetaceae</taxon>
        <taxon>Trueperella</taxon>
    </lineage>
</organism>
<proteinExistence type="predicted"/>
<accession>A0ABT9NH85</accession>
<reference evidence="2 3" key="1">
    <citation type="submission" date="2023-07" db="EMBL/GenBank/DDBJ databases">
        <title>Sequencing the genomes of 1000 actinobacteria strains.</title>
        <authorList>
            <person name="Klenk H.-P."/>
        </authorList>
    </citation>
    <scope>NUCLEOTIDE SEQUENCE [LARGE SCALE GENOMIC DNA]</scope>
    <source>
        <strain evidence="2 3">DSM 17163</strain>
    </source>
</reference>
<name>A0ABT9NH85_9ACTO</name>
<gene>
    <name evidence="2" type="ORF">J2S70_001346</name>
</gene>
<comment type="caution">
    <text evidence="2">The sequence shown here is derived from an EMBL/GenBank/DDBJ whole genome shotgun (WGS) entry which is preliminary data.</text>
</comment>
<evidence type="ECO:0000313" key="2">
    <source>
        <dbReference type="EMBL" id="MDP9806764.1"/>
    </source>
</evidence>
<protein>
    <recommendedName>
        <fullName evidence="4">Lipoprotein</fullName>
    </recommendedName>
</protein>